<dbReference type="Pfam" id="PF14329">
    <property type="entry name" value="DUF4386"/>
    <property type="match status" value="1"/>
</dbReference>
<keyword evidence="1" id="KW-0472">Membrane</keyword>
<protein>
    <recommendedName>
        <fullName evidence="4">DUF4386 domain-containing protein</fullName>
    </recommendedName>
</protein>
<keyword evidence="3" id="KW-1185">Reference proteome</keyword>
<evidence type="ECO:0008006" key="4">
    <source>
        <dbReference type="Google" id="ProtNLM"/>
    </source>
</evidence>
<feature type="transmembrane region" description="Helical" evidence="1">
    <location>
        <begin position="175"/>
        <end position="197"/>
    </location>
</feature>
<gene>
    <name evidence="2" type="ORF">GGQ59_001751</name>
</gene>
<name>A0A840I2J2_9PROT</name>
<feature type="transmembrane region" description="Helical" evidence="1">
    <location>
        <begin position="20"/>
        <end position="40"/>
    </location>
</feature>
<reference evidence="2 3" key="1">
    <citation type="submission" date="2020-08" db="EMBL/GenBank/DDBJ databases">
        <title>Genomic Encyclopedia of Type Strains, Phase IV (KMG-IV): sequencing the most valuable type-strain genomes for metagenomic binning, comparative biology and taxonomic classification.</title>
        <authorList>
            <person name="Goeker M."/>
        </authorList>
    </citation>
    <scope>NUCLEOTIDE SEQUENCE [LARGE SCALE GENOMIC DNA]</scope>
    <source>
        <strain evidence="2 3">DSM 102850</strain>
    </source>
</reference>
<feature type="transmembrane region" description="Helical" evidence="1">
    <location>
        <begin position="95"/>
        <end position="113"/>
    </location>
</feature>
<dbReference type="InterPro" id="IPR025495">
    <property type="entry name" value="DUF4386"/>
</dbReference>
<dbReference type="RefSeq" id="WP_183817616.1">
    <property type="nucleotide sequence ID" value="NZ_JACHOB010000003.1"/>
</dbReference>
<feature type="transmembrane region" description="Helical" evidence="1">
    <location>
        <begin position="60"/>
        <end position="83"/>
    </location>
</feature>
<proteinExistence type="predicted"/>
<evidence type="ECO:0000313" key="3">
    <source>
        <dbReference type="Proteomes" id="UP000563524"/>
    </source>
</evidence>
<accession>A0A840I2J2</accession>
<organism evidence="2 3">
    <name type="scientific">Parvularcula dongshanensis</name>
    <dbReference type="NCBI Taxonomy" id="1173995"/>
    <lineage>
        <taxon>Bacteria</taxon>
        <taxon>Pseudomonadati</taxon>
        <taxon>Pseudomonadota</taxon>
        <taxon>Alphaproteobacteria</taxon>
        <taxon>Parvularculales</taxon>
        <taxon>Parvularculaceae</taxon>
        <taxon>Parvularcula</taxon>
    </lineage>
</organism>
<feature type="transmembrane region" description="Helical" evidence="1">
    <location>
        <begin position="203"/>
        <end position="228"/>
    </location>
</feature>
<keyword evidence="1" id="KW-1133">Transmembrane helix</keyword>
<sequence length="246" mass="25820">MESTEATNPKAYARLTGACYLGLGVAGIFGGFLAIAAQVVPGDPVATAQNLALNGGMVRAGILAWMLTLVLDVVVAWGLYVLTRPADTRLSVLMAWLRLVYVAVHAGAAANLARALRYAEGGGHLEAFGTDQLAALASDALLAHRTGFEIALLFFGLHLGLLAVLLWRSGFMPKLIAALLCASSAAYLVNAVAFLGLATYDRYAALLLGLVSVLAIVAELALAGYLLAVGIRTEPWLRADEKRRTA</sequence>
<dbReference type="AlphaFoldDB" id="A0A840I2J2"/>
<comment type="caution">
    <text evidence="2">The sequence shown here is derived from an EMBL/GenBank/DDBJ whole genome shotgun (WGS) entry which is preliminary data.</text>
</comment>
<dbReference type="Proteomes" id="UP000563524">
    <property type="component" value="Unassembled WGS sequence"/>
</dbReference>
<feature type="transmembrane region" description="Helical" evidence="1">
    <location>
        <begin position="150"/>
        <end position="168"/>
    </location>
</feature>
<evidence type="ECO:0000256" key="1">
    <source>
        <dbReference type="SAM" id="Phobius"/>
    </source>
</evidence>
<dbReference type="EMBL" id="JACHOB010000003">
    <property type="protein sequence ID" value="MBB4659226.1"/>
    <property type="molecule type" value="Genomic_DNA"/>
</dbReference>
<keyword evidence="1" id="KW-0812">Transmembrane</keyword>
<evidence type="ECO:0000313" key="2">
    <source>
        <dbReference type="EMBL" id="MBB4659226.1"/>
    </source>
</evidence>